<reference evidence="2 3" key="1">
    <citation type="submission" date="2020-03" db="EMBL/GenBank/DDBJ databases">
        <title>Genomic Encyclopedia of Type Strains, Phase IV (KMG-IV): sequencing the most valuable type-strain genomes for metagenomic binning, comparative biology and taxonomic classification.</title>
        <authorList>
            <person name="Goeker M."/>
        </authorList>
    </citation>
    <scope>NUCLEOTIDE SEQUENCE [LARGE SCALE GENOMIC DNA]</scope>
    <source>
        <strain evidence="2 3">DSM 105096</strain>
    </source>
</reference>
<dbReference type="Proteomes" id="UP000770785">
    <property type="component" value="Unassembled WGS sequence"/>
</dbReference>
<accession>A0ABX0XDY8</accession>
<dbReference type="InterPro" id="IPR007712">
    <property type="entry name" value="RelE/ParE_toxin"/>
</dbReference>
<evidence type="ECO:0000256" key="1">
    <source>
        <dbReference type="ARBA" id="ARBA00022649"/>
    </source>
</evidence>
<organism evidence="2 3">
    <name type="scientific">Neolewinella antarctica</name>
    <dbReference type="NCBI Taxonomy" id="442734"/>
    <lineage>
        <taxon>Bacteria</taxon>
        <taxon>Pseudomonadati</taxon>
        <taxon>Bacteroidota</taxon>
        <taxon>Saprospiria</taxon>
        <taxon>Saprospirales</taxon>
        <taxon>Lewinellaceae</taxon>
        <taxon>Neolewinella</taxon>
    </lineage>
</organism>
<dbReference type="RefSeq" id="WP_168037974.1">
    <property type="nucleotide sequence ID" value="NZ_JAATJH010000004.1"/>
</dbReference>
<protein>
    <submittedName>
        <fullName evidence="2">Plasmid stabilization system protein ParE</fullName>
    </submittedName>
</protein>
<keyword evidence="3" id="KW-1185">Reference proteome</keyword>
<name>A0ABX0XDY8_9BACT</name>
<evidence type="ECO:0000313" key="2">
    <source>
        <dbReference type="EMBL" id="NJC27141.1"/>
    </source>
</evidence>
<dbReference type="Pfam" id="PF05016">
    <property type="entry name" value="ParE_toxin"/>
    <property type="match status" value="1"/>
</dbReference>
<dbReference type="SUPFAM" id="SSF143011">
    <property type="entry name" value="RelE-like"/>
    <property type="match status" value="1"/>
</dbReference>
<dbReference type="EMBL" id="JAATJH010000004">
    <property type="protein sequence ID" value="NJC27141.1"/>
    <property type="molecule type" value="Genomic_DNA"/>
</dbReference>
<sequence>MKKYQVKLTPRASNSINEIVRDLHRTVNPGFATKIRKEIITAIKGLATFPEAYQQSDALSTKNTTYRRALTSSHKVVFIVKENTLEVIVVQVYHQSRGREWIDDNV</sequence>
<keyword evidence="1" id="KW-1277">Toxin-antitoxin system</keyword>
<gene>
    <name evidence="2" type="ORF">GGR27_002654</name>
</gene>
<proteinExistence type="predicted"/>
<evidence type="ECO:0000313" key="3">
    <source>
        <dbReference type="Proteomes" id="UP000770785"/>
    </source>
</evidence>
<dbReference type="Gene3D" id="3.30.2310.20">
    <property type="entry name" value="RelE-like"/>
    <property type="match status" value="1"/>
</dbReference>
<dbReference type="InterPro" id="IPR035093">
    <property type="entry name" value="RelE/ParE_toxin_dom_sf"/>
</dbReference>
<comment type="caution">
    <text evidence="2">The sequence shown here is derived from an EMBL/GenBank/DDBJ whole genome shotgun (WGS) entry which is preliminary data.</text>
</comment>